<protein>
    <submittedName>
        <fullName evidence="1">Uncharacterized protein</fullName>
    </submittedName>
</protein>
<name>A0AA39H573_9BILA</name>
<gene>
    <name evidence="1" type="ORF">QR680_003052</name>
</gene>
<sequence>MEAMFNAMFPHAEVDKNPGYVKLLVGKENALVSSEKFDVNRILNGFWFWNYSELHKVALVSLHIEGTKEHIESMPFPNPILNILSAIRASRATGSNEPTQLTLINLSPVRTVINLDVLVSIGPYEEVVFEDMDETAMVLTQNVLYRLFSHSCIQRLDLTNSYLTVYALKIAQEIFCQNQCIQLCIDTTSTPYSACPHAEFMKGLCRAWLSPRWTTPDKQLIISPPLMSEIVTEMALGFRSKILCAVPLTVLLWHPEYTGAIVIEQNILNNMTRMRFRKRELAGWGEFFKNLLV</sequence>
<evidence type="ECO:0000313" key="1">
    <source>
        <dbReference type="EMBL" id="KAK0399443.1"/>
    </source>
</evidence>
<evidence type="ECO:0000313" key="2">
    <source>
        <dbReference type="Proteomes" id="UP001175271"/>
    </source>
</evidence>
<keyword evidence="2" id="KW-1185">Reference proteome</keyword>
<organism evidence="1 2">
    <name type="scientific">Steinernema hermaphroditum</name>
    <dbReference type="NCBI Taxonomy" id="289476"/>
    <lineage>
        <taxon>Eukaryota</taxon>
        <taxon>Metazoa</taxon>
        <taxon>Ecdysozoa</taxon>
        <taxon>Nematoda</taxon>
        <taxon>Chromadorea</taxon>
        <taxon>Rhabditida</taxon>
        <taxon>Tylenchina</taxon>
        <taxon>Panagrolaimomorpha</taxon>
        <taxon>Strongyloidoidea</taxon>
        <taxon>Steinernematidae</taxon>
        <taxon>Steinernema</taxon>
    </lineage>
</organism>
<proteinExistence type="predicted"/>
<comment type="caution">
    <text evidence="1">The sequence shown here is derived from an EMBL/GenBank/DDBJ whole genome shotgun (WGS) entry which is preliminary data.</text>
</comment>
<dbReference type="AlphaFoldDB" id="A0AA39H573"/>
<dbReference type="Proteomes" id="UP001175271">
    <property type="component" value="Unassembled WGS sequence"/>
</dbReference>
<accession>A0AA39H573</accession>
<reference evidence="1" key="1">
    <citation type="submission" date="2023-06" db="EMBL/GenBank/DDBJ databases">
        <title>Genomic analysis of the entomopathogenic nematode Steinernema hermaphroditum.</title>
        <authorList>
            <person name="Schwarz E.M."/>
            <person name="Heppert J.K."/>
            <person name="Baniya A."/>
            <person name="Schwartz H.T."/>
            <person name="Tan C.-H."/>
            <person name="Antoshechkin I."/>
            <person name="Sternberg P.W."/>
            <person name="Goodrich-Blair H."/>
            <person name="Dillman A.R."/>
        </authorList>
    </citation>
    <scope>NUCLEOTIDE SEQUENCE</scope>
    <source>
        <strain evidence="1">PS9179</strain>
        <tissue evidence="1">Whole animal</tissue>
    </source>
</reference>
<dbReference type="EMBL" id="JAUCMV010000005">
    <property type="protein sequence ID" value="KAK0399443.1"/>
    <property type="molecule type" value="Genomic_DNA"/>
</dbReference>